<feature type="transmembrane region" description="Helical" evidence="2">
    <location>
        <begin position="50"/>
        <end position="68"/>
    </location>
</feature>
<keyword evidence="5" id="KW-1185">Reference proteome</keyword>
<dbReference type="OrthoDB" id="3251949at2759"/>
<keyword evidence="2" id="KW-0812">Transmembrane</keyword>
<dbReference type="Proteomes" id="UP000294933">
    <property type="component" value="Unassembled WGS sequence"/>
</dbReference>
<dbReference type="PANTHER" id="PTHR40465:SF1">
    <property type="entry name" value="DUF6534 DOMAIN-CONTAINING PROTEIN"/>
    <property type="match status" value="1"/>
</dbReference>
<feature type="region of interest" description="Disordered" evidence="1">
    <location>
        <begin position="289"/>
        <end position="348"/>
    </location>
</feature>
<dbReference type="InterPro" id="IPR045339">
    <property type="entry name" value="DUF6534"/>
</dbReference>
<protein>
    <recommendedName>
        <fullName evidence="3">DUF6534 domain-containing protein</fullName>
    </recommendedName>
</protein>
<evidence type="ECO:0000313" key="4">
    <source>
        <dbReference type="EMBL" id="TDL29233.1"/>
    </source>
</evidence>
<organism evidence="4 5">
    <name type="scientific">Rickenella mellea</name>
    <dbReference type="NCBI Taxonomy" id="50990"/>
    <lineage>
        <taxon>Eukaryota</taxon>
        <taxon>Fungi</taxon>
        <taxon>Dikarya</taxon>
        <taxon>Basidiomycota</taxon>
        <taxon>Agaricomycotina</taxon>
        <taxon>Agaricomycetes</taxon>
        <taxon>Hymenochaetales</taxon>
        <taxon>Rickenellaceae</taxon>
        <taxon>Rickenella</taxon>
    </lineage>
</organism>
<keyword evidence="2" id="KW-1133">Transmembrane helix</keyword>
<feature type="transmembrane region" description="Helical" evidence="2">
    <location>
        <begin position="215"/>
        <end position="234"/>
    </location>
</feature>
<dbReference type="STRING" id="50990.A0A4R5XE09"/>
<dbReference type="PANTHER" id="PTHR40465">
    <property type="entry name" value="CHROMOSOME 1, WHOLE GENOME SHOTGUN SEQUENCE"/>
    <property type="match status" value="1"/>
</dbReference>
<reference evidence="4 5" key="1">
    <citation type="submission" date="2018-06" db="EMBL/GenBank/DDBJ databases">
        <title>A transcriptomic atlas of mushroom development highlights an independent origin of complex multicellularity.</title>
        <authorList>
            <consortium name="DOE Joint Genome Institute"/>
            <person name="Krizsan K."/>
            <person name="Almasi E."/>
            <person name="Merenyi Z."/>
            <person name="Sahu N."/>
            <person name="Viragh M."/>
            <person name="Koszo T."/>
            <person name="Mondo S."/>
            <person name="Kiss B."/>
            <person name="Balint B."/>
            <person name="Kues U."/>
            <person name="Barry K."/>
            <person name="Hegedus J.C."/>
            <person name="Henrissat B."/>
            <person name="Johnson J."/>
            <person name="Lipzen A."/>
            <person name="Ohm R."/>
            <person name="Nagy I."/>
            <person name="Pangilinan J."/>
            <person name="Yan J."/>
            <person name="Xiong Y."/>
            <person name="Grigoriev I.V."/>
            <person name="Hibbett D.S."/>
            <person name="Nagy L.G."/>
        </authorList>
    </citation>
    <scope>NUCLEOTIDE SEQUENCE [LARGE SCALE GENOMIC DNA]</scope>
    <source>
        <strain evidence="4 5">SZMC22713</strain>
    </source>
</reference>
<feature type="compositionally biased region" description="Polar residues" evidence="1">
    <location>
        <begin position="320"/>
        <end position="348"/>
    </location>
</feature>
<feature type="compositionally biased region" description="Basic and acidic residues" evidence="1">
    <location>
        <begin position="302"/>
        <end position="311"/>
    </location>
</feature>
<sequence length="348" mass="38762">MDSNAISYLPDDFSASAPLLIEVLLQCFSQGVISAQTIKFFGRFRNEDRLMNVFVGSLVFLSVLQTAQEINKLWKTSVLHLPATATSVGWPDIFLNSLICALCESFLVVRCWKAMNRKLSVLVTLATLGLTTFAASIYLTITVAQVYRSTAFANNNLLRSARRIKAVDVAFTYWTSGSLLLDTILTGIMIVYLIRRRTGLGHLDNALNHFLNVTWESALLPWLSMLIAVILWHVEATSEYGLILFFIIITGKLYLLGLLRSLNSRSQLRQRLCSADMGRQSLGNWTFNHGTSRSGSHGAILPHERPTREGEMTEVAKANRLQSRYASRTSESTGSRSLTSCTHDNAMA</sequence>
<dbReference type="Pfam" id="PF20152">
    <property type="entry name" value="DUF6534"/>
    <property type="match status" value="1"/>
</dbReference>
<feature type="transmembrane region" description="Helical" evidence="2">
    <location>
        <begin position="88"/>
        <end position="109"/>
    </location>
</feature>
<dbReference type="AlphaFoldDB" id="A0A4R5XE09"/>
<dbReference type="VEuPathDB" id="FungiDB:BD410DRAFT_9919"/>
<name>A0A4R5XE09_9AGAM</name>
<feature type="transmembrane region" description="Helical" evidence="2">
    <location>
        <begin position="121"/>
        <end position="147"/>
    </location>
</feature>
<evidence type="ECO:0000313" key="5">
    <source>
        <dbReference type="Proteomes" id="UP000294933"/>
    </source>
</evidence>
<feature type="transmembrane region" description="Helical" evidence="2">
    <location>
        <begin position="171"/>
        <end position="194"/>
    </location>
</feature>
<feature type="domain" description="DUF6534" evidence="3">
    <location>
        <begin position="178"/>
        <end position="266"/>
    </location>
</feature>
<gene>
    <name evidence="4" type="ORF">BD410DRAFT_9919</name>
</gene>
<evidence type="ECO:0000256" key="2">
    <source>
        <dbReference type="SAM" id="Phobius"/>
    </source>
</evidence>
<proteinExistence type="predicted"/>
<dbReference type="EMBL" id="ML170156">
    <property type="protein sequence ID" value="TDL29233.1"/>
    <property type="molecule type" value="Genomic_DNA"/>
</dbReference>
<feature type="transmembrane region" description="Helical" evidence="2">
    <location>
        <begin position="240"/>
        <end position="259"/>
    </location>
</feature>
<evidence type="ECO:0000259" key="3">
    <source>
        <dbReference type="Pfam" id="PF20152"/>
    </source>
</evidence>
<evidence type="ECO:0000256" key="1">
    <source>
        <dbReference type="SAM" id="MobiDB-lite"/>
    </source>
</evidence>
<keyword evidence="2" id="KW-0472">Membrane</keyword>
<accession>A0A4R5XE09</accession>